<organism evidence="1 2">
    <name type="scientific">Streptomyces botrytidirepellens</name>
    <dbReference type="NCBI Taxonomy" id="2486417"/>
    <lineage>
        <taxon>Bacteria</taxon>
        <taxon>Bacillati</taxon>
        <taxon>Actinomycetota</taxon>
        <taxon>Actinomycetes</taxon>
        <taxon>Kitasatosporales</taxon>
        <taxon>Streptomycetaceae</taxon>
        <taxon>Streptomyces</taxon>
    </lineage>
</organism>
<proteinExistence type="predicted"/>
<dbReference type="Proteomes" id="UP000275401">
    <property type="component" value="Unassembled WGS sequence"/>
</dbReference>
<evidence type="ECO:0000313" key="2">
    <source>
        <dbReference type="Proteomes" id="UP000275401"/>
    </source>
</evidence>
<reference evidence="1 2" key="1">
    <citation type="submission" date="2018-11" db="EMBL/GenBank/DDBJ databases">
        <title>The Potential of Streptomyces as Biocontrol Agents against the Tomato grey mould, Botrytis cinerea (Gray mold) Frontiers in Microbiology.</title>
        <authorList>
            <person name="Li D."/>
        </authorList>
    </citation>
    <scope>NUCLEOTIDE SEQUENCE [LARGE SCALE GENOMIC DNA]</scope>
    <source>
        <strain evidence="1 2">NEAU-LD23</strain>
    </source>
</reference>
<sequence length="80" mass="8549">MSEVAPIPGRGLRRGRDGRLELPLRGVRPGQATPATLVLTTLEAEQLHAALCYALDGEPVPGDVPGCRAAVRYPGGRERY</sequence>
<keyword evidence="2" id="KW-1185">Reference proteome</keyword>
<accession>A0A3M8WDX5</accession>
<dbReference type="EMBL" id="RIBZ01000179">
    <property type="protein sequence ID" value="RNG26939.1"/>
    <property type="molecule type" value="Genomic_DNA"/>
</dbReference>
<comment type="caution">
    <text evidence="1">The sequence shown here is derived from an EMBL/GenBank/DDBJ whole genome shotgun (WGS) entry which is preliminary data.</text>
</comment>
<dbReference type="AlphaFoldDB" id="A0A3M8WDX5"/>
<protein>
    <submittedName>
        <fullName evidence="1">Uncharacterized protein</fullName>
    </submittedName>
</protein>
<evidence type="ECO:0000313" key="1">
    <source>
        <dbReference type="EMBL" id="RNG26939.1"/>
    </source>
</evidence>
<gene>
    <name evidence="1" type="ORF">EEJ42_13740</name>
</gene>
<name>A0A3M8WDX5_9ACTN</name>